<dbReference type="AlphaFoldDB" id="A0A7J7IN48"/>
<keyword evidence="1" id="KW-0378">Hydrolase</keyword>
<dbReference type="InterPro" id="IPR012462">
    <property type="entry name" value="UFSP1/2_DUB_cat"/>
</dbReference>
<evidence type="ECO:0000313" key="5">
    <source>
        <dbReference type="Proteomes" id="UP000530660"/>
    </source>
</evidence>
<dbReference type="Pfam" id="PF07910">
    <property type="entry name" value="Peptidase_C78"/>
    <property type="match status" value="1"/>
</dbReference>
<gene>
    <name evidence="4" type="ORF">F1559_004068</name>
</gene>
<organism evidence="4 5">
    <name type="scientific">Cyanidiococcus yangmingshanensis</name>
    <dbReference type="NCBI Taxonomy" id="2690220"/>
    <lineage>
        <taxon>Eukaryota</taxon>
        <taxon>Rhodophyta</taxon>
        <taxon>Bangiophyceae</taxon>
        <taxon>Cyanidiales</taxon>
        <taxon>Cyanidiaceae</taxon>
        <taxon>Cyanidiococcus</taxon>
    </lineage>
</organism>
<evidence type="ECO:0000313" key="4">
    <source>
        <dbReference type="EMBL" id="KAF6004543.1"/>
    </source>
</evidence>
<proteinExistence type="predicted"/>
<dbReference type="GO" id="GO:0016787">
    <property type="term" value="F:hydrolase activity"/>
    <property type="evidence" value="ECO:0007669"/>
    <property type="project" value="UniProtKB-KW"/>
</dbReference>
<reference evidence="4 5" key="1">
    <citation type="journal article" date="2020" name="J. Phycol.">
        <title>Comparative genome analysis reveals Cyanidiococcus gen. nov., a new extremophilic red algal genus sister to Cyanidioschyzon (Cyanidioschyzonaceae, Rhodophyta).</title>
        <authorList>
            <person name="Liu S.-L."/>
            <person name="Chiang Y.-R."/>
            <person name="Yoon H.S."/>
            <person name="Fu H.-Y."/>
        </authorList>
    </citation>
    <scope>NUCLEOTIDE SEQUENCE [LARGE SCALE GENOMIC DNA]</scope>
    <source>
        <strain evidence="4 5">THAL066</strain>
    </source>
</reference>
<sequence>MISALTPLVRTRDSAGSLPPTTLPASAPWRSGKVPSVLLIQRALEEAWSCGFDPESTWIGAIDAAALLRFWGIEARLVDSDPRQSAQRCGPHPAILAWIWDYFEKRCVRASGCVACRIDAATEPASRGDTEVERATTMTGKGREPIPPLFLQYAGHSMTVIGAELNTALEEVQLVILDPNRRRHAGRLHLDLRSLWDLQAPQYQVLYVAESIFWDERTPIAYRQTLTSSRLA</sequence>
<dbReference type="OrthoDB" id="288987at2759"/>
<accession>A0A7J7IN48</accession>
<dbReference type="Proteomes" id="UP000530660">
    <property type="component" value="Unassembled WGS sequence"/>
</dbReference>
<evidence type="ECO:0000256" key="2">
    <source>
        <dbReference type="SAM" id="MobiDB-lite"/>
    </source>
</evidence>
<feature type="region of interest" description="Disordered" evidence="2">
    <location>
        <begin position="1"/>
        <end position="26"/>
    </location>
</feature>
<feature type="domain" description="UFSP1/2/DUB catalytic" evidence="3">
    <location>
        <begin position="32"/>
        <end position="184"/>
    </location>
</feature>
<evidence type="ECO:0000259" key="3">
    <source>
        <dbReference type="Pfam" id="PF07910"/>
    </source>
</evidence>
<keyword evidence="5" id="KW-1185">Reference proteome</keyword>
<evidence type="ECO:0000256" key="1">
    <source>
        <dbReference type="ARBA" id="ARBA00022801"/>
    </source>
</evidence>
<comment type="caution">
    <text evidence="4">The sequence shown here is derived from an EMBL/GenBank/DDBJ whole genome shotgun (WGS) entry which is preliminary data.</text>
</comment>
<protein>
    <recommendedName>
        <fullName evidence="3">UFSP1/2/DUB catalytic domain-containing protein</fullName>
    </recommendedName>
</protein>
<dbReference type="Gene3D" id="3.90.70.130">
    <property type="match status" value="1"/>
</dbReference>
<name>A0A7J7IN48_9RHOD</name>
<dbReference type="EMBL" id="VWRR01000003">
    <property type="protein sequence ID" value="KAF6004543.1"/>
    <property type="molecule type" value="Genomic_DNA"/>
</dbReference>